<feature type="transmembrane region" description="Helical" evidence="4">
    <location>
        <begin position="300"/>
        <end position="320"/>
    </location>
</feature>
<keyword evidence="4" id="KW-0812">Transmembrane</keyword>
<dbReference type="SUPFAM" id="SSF53448">
    <property type="entry name" value="Nucleotide-diphospho-sugar transferases"/>
    <property type="match status" value="1"/>
</dbReference>
<protein>
    <submittedName>
        <fullName evidence="6">Glycosyl transferase</fullName>
    </submittedName>
</protein>
<feature type="transmembrane region" description="Helical" evidence="4">
    <location>
        <begin position="6"/>
        <end position="28"/>
    </location>
</feature>
<evidence type="ECO:0000256" key="1">
    <source>
        <dbReference type="ARBA" id="ARBA00006739"/>
    </source>
</evidence>
<name>A0ABM7YJW8_9BURK</name>
<evidence type="ECO:0000313" key="6">
    <source>
        <dbReference type="EMBL" id="BDI04557.1"/>
    </source>
</evidence>
<proteinExistence type="inferred from homology"/>
<feature type="transmembrane region" description="Helical" evidence="4">
    <location>
        <begin position="349"/>
        <end position="370"/>
    </location>
</feature>
<comment type="similarity">
    <text evidence="1">Belongs to the glycosyltransferase 2 family.</text>
</comment>
<evidence type="ECO:0000313" key="7">
    <source>
        <dbReference type="Proteomes" id="UP001057498"/>
    </source>
</evidence>
<evidence type="ECO:0000256" key="2">
    <source>
        <dbReference type="ARBA" id="ARBA00022676"/>
    </source>
</evidence>
<dbReference type="Proteomes" id="UP001057498">
    <property type="component" value="Chromosome"/>
</dbReference>
<keyword evidence="3 6" id="KW-0808">Transferase</keyword>
<feature type="transmembrane region" description="Helical" evidence="4">
    <location>
        <begin position="325"/>
        <end position="343"/>
    </location>
</feature>
<organism evidence="6 7">
    <name type="scientific">Sphaerotilus microaerophilus</name>
    <dbReference type="NCBI Taxonomy" id="2914710"/>
    <lineage>
        <taxon>Bacteria</taxon>
        <taxon>Pseudomonadati</taxon>
        <taxon>Pseudomonadota</taxon>
        <taxon>Betaproteobacteria</taxon>
        <taxon>Burkholderiales</taxon>
        <taxon>Sphaerotilaceae</taxon>
        <taxon>Sphaerotilus</taxon>
    </lineage>
</organism>
<feature type="domain" description="Glycosyltransferase 2-like" evidence="5">
    <location>
        <begin position="49"/>
        <end position="211"/>
    </location>
</feature>
<dbReference type="GO" id="GO:0016740">
    <property type="term" value="F:transferase activity"/>
    <property type="evidence" value="ECO:0007669"/>
    <property type="project" value="UniProtKB-KW"/>
</dbReference>
<dbReference type="InterPro" id="IPR029044">
    <property type="entry name" value="Nucleotide-diphossugar_trans"/>
</dbReference>
<keyword evidence="2" id="KW-0328">Glycosyltransferase</keyword>
<dbReference type="RefSeq" id="WP_251972670.1">
    <property type="nucleotide sequence ID" value="NZ_AP025730.1"/>
</dbReference>
<reference evidence="6" key="1">
    <citation type="submission" date="2022-04" db="EMBL/GenBank/DDBJ databases">
        <title>Whole genome sequence of Sphaerotilus sp. FB-5.</title>
        <authorList>
            <person name="Takeda M."/>
            <person name="Narihara S."/>
            <person name="Akimoto M."/>
            <person name="Akimoto R."/>
            <person name="Nishiyashiki S."/>
            <person name="Murakami T."/>
        </authorList>
    </citation>
    <scope>NUCLEOTIDE SEQUENCE</scope>
    <source>
        <strain evidence="6">FB-5</strain>
    </source>
</reference>
<dbReference type="Pfam" id="PF00535">
    <property type="entry name" value="Glycos_transf_2"/>
    <property type="match status" value="1"/>
</dbReference>
<sequence>MSWAHILFWSALVVLVYTYAGYPLWLALRARLAPRPPQRREGYRPRVAILVVVHNEAARIAAKIDSCLAQDYPADRLRVLVVSDGSTDRTADVVAGYADRRVSWLPCAQRRGKAACLNDGVAACDDEVIVFTDARQRLSADAVSRLVAVLSDPAYGAVSGELVFVKDEASAFGEGVDAYWRYEKFIRRHEALVGSVVGVTGALYALRRECFRPIPSHTILDDVAIPMQVVMQGRRVGFEPGAIAFDRPAQDVSQERSRKVRTLAGNFQLLQLFPALMLPWRNPLFGALMSHKLLRLAAPWAMLACLLANAALVASGSLFFQGIWVLHFGLYVLGLLGAVPGLADRVKLVRIAHAFLVLNWFAVLALREFLVNRQAHLWKVNTISAGPGSTS</sequence>
<dbReference type="CDD" id="cd06439">
    <property type="entry name" value="CESA_like_1"/>
    <property type="match status" value="1"/>
</dbReference>
<keyword evidence="4" id="KW-1133">Transmembrane helix</keyword>
<dbReference type="EMBL" id="AP025730">
    <property type="protein sequence ID" value="BDI04557.1"/>
    <property type="molecule type" value="Genomic_DNA"/>
</dbReference>
<dbReference type="InterPro" id="IPR001173">
    <property type="entry name" value="Glyco_trans_2-like"/>
</dbReference>
<keyword evidence="4" id="KW-0472">Membrane</keyword>
<dbReference type="PANTHER" id="PTHR43630">
    <property type="entry name" value="POLY-BETA-1,6-N-ACETYL-D-GLUCOSAMINE SYNTHASE"/>
    <property type="match status" value="1"/>
</dbReference>
<dbReference type="Gene3D" id="3.90.550.10">
    <property type="entry name" value="Spore Coat Polysaccharide Biosynthesis Protein SpsA, Chain A"/>
    <property type="match status" value="1"/>
</dbReference>
<accession>A0ABM7YJW8</accession>
<dbReference type="PANTHER" id="PTHR43630:SF1">
    <property type="entry name" value="POLY-BETA-1,6-N-ACETYL-D-GLUCOSAMINE SYNTHASE"/>
    <property type="match status" value="1"/>
</dbReference>
<evidence type="ECO:0000256" key="3">
    <source>
        <dbReference type="ARBA" id="ARBA00022679"/>
    </source>
</evidence>
<keyword evidence="7" id="KW-1185">Reference proteome</keyword>
<gene>
    <name evidence="6" type="ORF">CATMQ487_15270</name>
</gene>
<evidence type="ECO:0000259" key="5">
    <source>
        <dbReference type="Pfam" id="PF00535"/>
    </source>
</evidence>
<evidence type="ECO:0000256" key="4">
    <source>
        <dbReference type="SAM" id="Phobius"/>
    </source>
</evidence>